<keyword evidence="2" id="KW-1133">Transmembrane helix</keyword>
<accession>A0ABD3DF82</accession>
<evidence type="ECO:0000313" key="4">
    <source>
        <dbReference type="EMBL" id="KAL3655538.1"/>
    </source>
</evidence>
<dbReference type="Proteomes" id="UP001632038">
    <property type="component" value="Unassembled WGS sequence"/>
</dbReference>
<feature type="region of interest" description="Disordered" evidence="1">
    <location>
        <begin position="33"/>
        <end position="52"/>
    </location>
</feature>
<reference evidence="3" key="2">
    <citation type="submission" date="2024-11" db="EMBL/GenBank/DDBJ databases">
        <authorList>
            <person name="Burger M."/>
            <person name="Chory J."/>
        </authorList>
    </citation>
    <scope>NUCLEOTIDE SEQUENCE</scope>
    <source>
        <strain evidence="3">Tecolote</strain>
        <tissue evidence="3">Flower</tissue>
    </source>
</reference>
<sequence length="119" mass="12606">MAATQMATQISRFHSSIPTFQPSPKTASFRRVSLVRASSEPQRPGPDAANLKPPFLSQDLSYLVKLGAGSVAGAAAIKYGSILFPETTQPNLGLALLVIFAPVVVAVLILIKQSRVSTE</sequence>
<evidence type="ECO:0000313" key="3">
    <source>
        <dbReference type="EMBL" id="KAL3639759.1"/>
    </source>
</evidence>
<feature type="transmembrane region" description="Helical" evidence="2">
    <location>
        <begin position="92"/>
        <end position="111"/>
    </location>
</feature>
<comment type="caution">
    <text evidence="3">The sequence shown here is derived from an EMBL/GenBank/DDBJ whole genome shotgun (WGS) entry which is preliminary data.</text>
</comment>
<reference evidence="4 5" key="1">
    <citation type="journal article" date="2024" name="IScience">
        <title>Strigolactones Initiate the Formation of Haustorium-like Structures in Castilleja.</title>
        <authorList>
            <person name="Buerger M."/>
            <person name="Peterson D."/>
            <person name="Chory J."/>
        </authorList>
    </citation>
    <scope>NUCLEOTIDE SEQUENCE [LARGE SCALE GENOMIC DNA]</scope>
    <source>
        <strain evidence="4">Tecolote</strain>
        <tissue evidence="4">Flower</tissue>
    </source>
</reference>
<evidence type="ECO:0000256" key="1">
    <source>
        <dbReference type="SAM" id="MobiDB-lite"/>
    </source>
</evidence>
<keyword evidence="5" id="KW-1185">Reference proteome</keyword>
<dbReference type="EMBL" id="JAVIJP010000017">
    <property type="protein sequence ID" value="KAL3639759.1"/>
    <property type="molecule type" value="Genomic_DNA"/>
</dbReference>
<organism evidence="3 5">
    <name type="scientific">Castilleja foliolosa</name>
    <dbReference type="NCBI Taxonomy" id="1961234"/>
    <lineage>
        <taxon>Eukaryota</taxon>
        <taxon>Viridiplantae</taxon>
        <taxon>Streptophyta</taxon>
        <taxon>Embryophyta</taxon>
        <taxon>Tracheophyta</taxon>
        <taxon>Spermatophyta</taxon>
        <taxon>Magnoliopsida</taxon>
        <taxon>eudicotyledons</taxon>
        <taxon>Gunneridae</taxon>
        <taxon>Pentapetalae</taxon>
        <taxon>asterids</taxon>
        <taxon>lamiids</taxon>
        <taxon>Lamiales</taxon>
        <taxon>Orobanchaceae</taxon>
        <taxon>Pedicularideae</taxon>
        <taxon>Castillejinae</taxon>
        <taxon>Castilleja</taxon>
    </lineage>
</organism>
<feature type="transmembrane region" description="Helical" evidence="2">
    <location>
        <begin position="62"/>
        <end position="80"/>
    </location>
</feature>
<proteinExistence type="predicted"/>
<dbReference type="EMBL" id="JAVIJP010000002">
    <property type="protein sequence ID" value="KAL3655538.1"/>
    <property type="molecule type" value="Genomic_DNA"/>
</dbReference>
<dbReference type="PANTHER" id="PTHR37224">
    <property type="entry name" value="OS02G0804400 PROTEIN"/>
    <property type="match status" value="1"/>
</dbReference>
<evidence type="ECO:0000256" key="2">
    <source>
        <dbReference type="SAM" id="Phobius"/>
    </source>
</evidence>
<protein>
    <submittedName>
        <fullName evidence="3">Uncharacterized protein</fullName>
    </submittedName>
</protein>
<evidence type="ECO:0000313" key="5">
    <source>
        <dbReference type="Proteomes" id="UP001632038"/>
    </source>
</evidence>
<name>A0ABD3DF82_9LAMI</name>
<keyword evidence="2" id="KW-0472">Membrane</keyword>
<dbReference type="AlphaFoldDB" id="A0ABD3DF82"/>
<keyword evidence="2" id="KW-0812">Transmembrane</keyword>
<gene>
    <name evidence="4" type="ORF">CASFOL_001324</name>
    <name evidence="3" type="ORF">CASFOL_014727</name>
</gene>